<dbReference type="Proteomes" id="UP000543174">
    <property type="component" value="Unassembled WGS sequence"/>
</dbReference>
<dbReference type="InterPro" id="IPR000073">
    <property type="entry name" value="AB_hydrolase_1"/>
</dbReference>
<dbReference type="GO" id="GO:0016787">
    <property type="term" value="F:hydrolase activity"/>
    <property type="evidence" value="ECO:0007669"/>
    <property type="project" value="UniProtKB-KW"/>
</dbReference>
<organism evidence="2 3">
    <name type="scientific">Priestia aryabhattai</name>
    <name type="common">Bacillus aryabhattai</name>
    <dbReference type="NCBI Taxonomy" id="412384"/>
    <lineage>
        <taxon>Bacteria</taxon>
        <taxon>Bacillati</taxon>
        <taxon>Bacillota</taxon>
        <taxon>Bacilli</taxon>
        <taxon>Bacillales</taxon>
        <taxon>Bacillaceae</taxon>
        <taxon>Priestia</taxon>
    </lineage>
</organism>
<dbReference type="EMBL" id="JACJHT010000006">
    <property type="protein sequence ID" value="MBA9041785.1"/>
    <property type="molecule type" value="Genomic_DNA"/>
</dbReference>
<comment type="caution">
    <text evidence="2">The sequence shown here is derived from an EMBL/GenBank/DDBJ whole genome shotgun (WGS) entry which is preliminary data.</text>
</comment>
<dbReference type="Pfam" id="PF00561">
    <property type="entry name" value="Abhydrolase_1"/>
    <property type="match status" value="1"/>
</dbReference>
<keyword evidence="3" id="KW-1185">Reference proteome</keyword>
<proteinExistence type="predicted"/>
<reference evidence="2" key="1">
    <citation type="submission" date="2020-08" db="EMBL/GenBank/DDBJ databases">
        <title>Functional genomics of gut bacteria from endangered species of beetles.</title>
        <authorList>
            <person name="Carlos-Shanley C."/>
        </authorList>
    </citation>
    <scope>NUCLEOTIDE SEQUENCE [LARGE SCALE GENOMIC DNA]</scope>
    <source>
        <strain evidence="2">S00060</strain>
    </source>
</reference>
<dbReference type="EC" id="3.1.-.-" evidence="2"/>
<dbReference type="InterPro" id="IPR029058">
    <property type="entry name" value="AB_hydrolase_fold"/>
</dbReference>
<gene>
    <name evidence="2" type="ORF">HNP21_004915</name>
</gene>
<dbReference type="AlphaFoldDB" id="A0A7W3NF08"/>
<protein>
    <submittedName>
        <fullName evidence="2">Esterase FrsA</fullName>
        <ecNumber evidence="2">3.1.-.-</ecNumber>
    </submittedName>
</protein>
<dbReference type="Gene3D" id="3.40.50.1820">
    <property type="entry name" value="alpha/beta hydrolase"/>
    <property type="match status" value="1"/>
</dbReference>
<name>A0A7W3NF08_PRIAR</name>
<evidence type="ECO:0000259" key="1">
    <source>
        <dbReference type="Pfam" id="PF00561"/>
    </source>
</evidence>
<accession>A0A7W3NF08</accession>
<dbReference type="SUPFAM" id="SSF53474">
    <property type="entry name" value="alpha/beta-Hydrolases"/>
    <property type="match status" value="1"/>
</dbReference>
<keyword evidence="2" id="KW-0378">Hydrolase</keyword>
<dbReference type="RefSeq" id="WP_182527792.1">
    <property type="nucleotide sequence ID" value="NZ_JACJHT010000006.1"/>
</dbReference>
<feature type="domain" description="AB hydrolase-1" evidence="1">
    <location>
        <begin position="126"/>
        <end position="249"/>
    </location>
</feature>
<evidence type="ECO:0000313" key="2">
    <source>
        <dbReference type="EMBL" id="MBA9041785.1"/>
    </source>
</evidence>
<sequence length="353" mass="40588">MIEENYLEELKQFVELHIRSQSLKLINPLEVLERISSSEGEGEGAWAYEWLHAGNEIIEQNVLEAIQCYNFARFPYVNNNTQKEVYRKLVDCFEAYLSNTKIQKECLNFNGKAFNVYTSGLDRGKPLLLVMGGIVSIKEQWFKFLELGPKLNFSVIVTEFPNVGENSLTFEANSCEIIQNILDFFESKVDVNQTYYVGMSFGGQLGIQCAIRDSRIKGIVTVGAPLYEFYNLTNHQWDSIPLVTRKTLSHVCELSDSELKKSLVTMSVDKEKLSKLDIPITYVFSLQDEIIPAAELKFIKKYIRNLDLITFEDVHGSPNHMKQVQQLIPEKVLKQYKDNQNKLSINNLKEEQV</sequence>
<evidence type="ECO:0000313" key="3">
    <source>
        <dbReference type="Proteomes" id="UP000543174"/>
    </source>
</evidence>